<reference evidence="4 5" key="3">
    <citation type="journal article" date="2022" name="Int. J. Syst. Evol. Microbiol.">
        <title>Strains of Bradyrhizobium barranii sp. nov. associated with legumes native to Canada are symbionts of soybeans and belong to different subspecies (subsp. barranii subsp. nov. and subsp. apii subsp. nov.) and symbiovars (sv. glycinearum and sv. septentrionale).</title>
        <authorList>
            <person name="Bromfield E.S.P."/>
            <person name="Cloutier S."/>
            <person name="Wasai-Hara S."/>
            <person name="Minamisawa K."/>
        </authorList>
    </citation>
    <scope>NUCLEOTIDE SEQUENCE [LARGE SCALE GENOMIC DNA]</scope>
    <source>
        <strain evidence="4 5">323S2</strain>
    </source>
</reference>
<gene>
    <name evidence="4" type="ORF">G6321_00004890</name>
    <name evidence="3" type="ORF">G6321_13260</name>
</gene>
<evidence type="ECO:0000313" key="3">
    <source>
        <dbReference type="EMBL" id="NYY89359.1"/>
    </source>
</evidence>
<sequence length="97" mass="10776">MKCTVPGTCTSECRTRSPAKPRNQRPAMHGEDIHLAEIEGQIAATAAKLRELIEQSASHLAAMSEELVGQRIDDQAARLEILIRRRDELLRARSGED</sequence>
<dbReference type="EMBL" id="CP088280">
    <property type="protein sequence ID" value="UGX94557.1"/>
    <property type="molecule type" value="Genomic_DNA"/>
</dbReference>
<dbReference type="RefSeq" id="WP_166345439.1">
    <property type="nucleotide sequence ID" value="NZ_CP088280.1"/>
</dbReference>
<evidence type="ECO:0000313" key="5">
    <source>
        <dbReference type="Proteomes" id="UP000564836"/>
    </source>
</evidence>
<evidence type="ECO:0000256" key="2">
    <source>
        <dbReference type="SAM" id="MobiDB-lite"/>
    </source>
</evidence>
<feature type="coiled-coil region" evidence="1">
    <location>
        <begin position="35"/>
        <end position="92"/>
    </location>
</feature>
<dbReference type="EMBL" id="JACBFH010000001">
    <property type="protein sequence ID" value="NYY89359.1"/>
    <property type="molecule type" value="Genomic_DNA"/>
</dbReference>
<name>A0A7Z0TPU5_9BRAD</name>
<feature type="region of interest" description="Disordered" evidence="2">
    <location>
        <begin position="1"/>
        <end position="29"/>
    </location>
</feature>
<organism evidence="3">
    <name type="scientific">Bradyrhizobium barranii subsp. barranii</name>
    <dbReference type="NCBI Taxonomy" id="2823807"/>
    <lineage>
        <taxon>Bacteria</taxon>
        <taxon>Pseudomonadati</taxon>
        <taxon>Pseudomonadota</taxon>
        <taxon>Alphaproteobacteria</taxon>
        <taxon>Hyphomicrobiales</taxon>
        <taxon>Nitrobacteraceae</taxon>
        <taxon>Bradyrhizobium</taxon>
        <taxon>Bradyrhizobium barranii</taxon>
    </lineage>
</organism>
<protein>
    <submittedName>
        <fullName evidence="3">Uncharacterized protein</fullName>
    </submittedName>
</protein>
<keyword evidence="1" id="KW-0175">Coiled coil</keyword>
<dbReference type="AlphaFoldDB" id="A0A7Z0TPU5"/>
<accession>A0A7Z0TPU5</accession>
<dbReference type="Proteomes" id="UP000564836">
    <property type="component" value="Chromosome"/>
</dbReference>
<proteinExistence type="predicted"/>
<evidence type="ECO:0000313" key="4">
    <source>
        <dbReference type="EMBL" id="UGX94557.1"/>
    </source>
</evidence>
<evidence type="ECO:0000256" key="1">
    <source>
        <dbReference type="SAM" id="Coils"/>
    </source>
</evidence>
<reference evidence="3" key="2">
    <citation type="submission" date="2020-06" db="EMBL/GenBank/DDBJ databases">
        <title>Whole Genome Sequence of Bradyrhizobium sp. Strain 323S2.</title>
        <authorList>
            <person name="Bromfield E.S.P."/>
        </authorList>
    </citation>
    <scope>NUCLEOTIDE SEQUENCE [LARGE SCALE GENOMIC DNA]</scope>
    <source>
        <strain evidence="3">323S2</strain>
    </source>
</reference>
<reference evidence="4 5" key="1">
    <citation type="journal article" date="2017" name="Syst. Appl. Microbiol.">
        <title>Soybeans inoculated with root zone soils of Canadian native legumes harbour diverse and novel Bradyrhizobium spp. that possess agricultural potential.</title>
        <authorList>
            <person name="Bromfield E.S.P."/>
            <person name="Cloutier S."/>
            <person name="Tambong J.T."/>
            <person name="Tran Thi T.V."/>
        </authorList>
    </citation>
    <scope>NUCLEOTIDE SEQUENCE [LARGE SCALE GENOMIC DNA]</scope>
    <source>
        <strain evidence="4 5">323S2</strain>
    </source>
</reference>